<evidence type="ECO:0000313" key="4">
    <source>
        <dbReference type="Proteomes" id="UP000695022"/>
    </source>
</evidence>
<evidence type="ECO:0000256" key="2">
    <source>
        <dbReference type="RuleBase" id="RU361185"/>
    </source>
</evidence>
<protein>
    <submittedName>
        <fullName evidence="5">Sucrase-isomaltase, intestinal-like</fullName>
    </submittedName>
</protein>
<sequence length="164" mass="19385">MDERVDFTIDPVNFAGLPEYVDQLKREGVHFTIILDPALITNVSGYEPYQRGTEQDVWIKWPTGTSPDEEETGNDYMLGYVWPRGKVVFPDFLKASTQQWWQDEIVKYYKETLKFDALWIKLHKKKVLQSFFKFHNVDRHHKLFQTLANSEFAKVCKQKFGEVC</sequence>
<keyword evidence="2" id="KW-0326">Glycosidase</keyword>
<dbReference type="Gene3D" id="3.20.20.80">
    <property type="entry name" value="Glycosidases"/>
    <property type="match status" value="1"/>
</dbReference>
<dbReference type="RefSeq" id="XP_014665000.1">
    <property type="nucleotide sequence ID" value="XM_014809514.1"/>
</dbReference>
<keyword evidence="4" id="KW-1185">Reference proteome</keyword>
<dbReference type="Pfam" id="PF01055">
    <property type="entry name" value="Glyco_hydro_31_2nd"/>
    <property type="match status" value="1"/>
</dbReference>
<feature type="domain" description="Glycoside hydrolase family 31 TIM barrel" evidence="3">
    <location>
        <begin position="1"/>
        <end position="134"/>
    </location>
</feature>
<evidence type="ECO:0000259" key="3">
    <source>
        <dbReference type="Pfam" id="PF01055"/>
    </source>
</evidence>
<evidence type="ECO:0000313" key="5">
    <source>
        <dbReference type="RefSeq" id="XP_014665000.1"/>
    </source>
</evidence>
<dbReference type="InterPro" id="IPR017853">
    <property type="entry name" value="GH"/>
</dbReference>
<evidence type="ECO:0000256" key="1">
    <source>
        <dbReference type="ARBA" id="ARBA00007806"/>
    </source>
</evidence>
<dbReference type="PANTHER" id="PTHR22762">
    <property type="entry name" value="ALPHA-GLUCOSIDASE"/>
    <property type="match status" value="1"/>
</dbReference>
<dbReference type="InterPro" id="IPR000322">
    <property type="entry name" value="Glyco_hydro_31_TIM"/>
</dbReference>
<name>A0ABM1DYH9_PRICU</name>
<dbReference type="GeneID" id="106807226"/>
<dbReference type="PANTHER" id="PTHR22762:SF133">
    <property type="entry name" value="P-TYPE DOMAIN-CONTAINING PROTEIN"/>
    <property type="match status" value="1"/>
</dbReference>
<organism evidence="4 5">
    <name type="scientific">Priapulus caudatus</name>
    <name type="common">Priapulid worm</name>
    <dbReference type="NCBI Taxonomy" id="37621"/>
    <lineage>
        <taxon>Eukaryota</taxon>
        <taxon>Metazoa</taxon>
        <taxon>Ecdysozoa</taxon>
        <taxon>Scalidophora</taxon>
        <taxon>Priapulida</taxon>
        <taxon>Priapulimorpha</taxon>
        <taxon>Priapulimorphida</taxon>
        <taxon>Priapulidae</taxon>
        <taxon>Priapulus</taxon>
    </lineage>
</organism>
<comment type="similarity">
    <text evidence="1 2">Belongs to the glycosyl hydrolase 31 family.</text>
</comment>
<dbReference type="SUPFAM" id="SSF51445">
    <property type="entry name" value="(Trans)glycosidases"/>
    <property type="match status" value="1"/>
</dbReference>
<keyword evidence="2" id="KW-0378">Hydrolase</keyword>
<accession>A0ABM1DYH9</accession>
<gene>
    <name evidence="5" type="primary">LOC106807226</name>
</gene>
<dbReference type="Proteomes" id="UP000695022">
    <property type="component" value="Unplaced"/>
</dbReference>
<reference evidence="5" key="1">
    <citation type="submission" date="2025-08" db="UniProtKB">
        <authorList>
            <consortium name="RefSeq"/>
        </authorList>
    </citation>
    <scope>IDENTIFICATION</scope>
</reference>
<proteinExistence type="inferred from homology"/>